<gene>
    <name evidence="2" type="ORF">NKR23_g9589</name>
</gene>
<feature type="compositionally biased region" description="Basic and acidic residues" evidence="1">
    <location>
        <begin position="94"/>
        <end position="114"/>
    </location>
</feature>
<organism evidence="2 3">
    <name type="scientific">Pleurostoma richardsiae</name>
    <dbReference type="NCBI Taxonomy" id="41990"/>
    <lineage>
        <taxon>Eukaryota</taxon>
        <taxon>Fungi</taxon>
        <taxon>Dikarya</taxon>
        <taxon>Ascomycota</taxon>
        <taxon>Pezizomycotina</taxon>
        <taxon>Sordariomycetes</taxon>
        <taxon>Sordariomycetidae</taxon>
        <taxon>Calosphaeriales</taxon>
        <taxon>Pleurostomataceae</taxon>
        <taxon>Pleurostoma</taxon>
    </lineage>
</organism>
<feature type="compositionally biased region" description="Polar residues" evidence="1">
    <location>
        <begin position="183"/>
        <end position="193"/>
    </location>
</feature>
<sequence length="193" mass="20830">MAPSNDELRRIAAEAEQDLNSPQAKNIGRRTGLDDAGVDSQVERKFPGAEVSYQPDLSTNAGYDRRIPPSEGGDLDARGRQARGHQYEGAGGPYDKEDLRQRDRGGDDDRDALPKEILGAGNQSASGTNWGKDILEQGSSATRNNIRDNPSGPGGGKFRGDEYYQAEDVPDSTAAEGYIPPESVTQASRESEY</sequence>
<evidence type="ECO:0000313" key="3">
    <source>
        <dbReference type="Proteomes" id="UP001174694"/>
    </source>
</evidence>
<dbReference type="Proteomes" id="UP001174694">
    <property type="component" value="Unassembled WGS sequence"/>
</dbReference>
<comment type="caution">
    <text evidence="2">The sequence shown here is derived from an EMBL/GenBank/DDBJ whole genome shotgun (WGS) entry which is preliminary data.</text>
</comment>
<proteinExistence type="predicted"/>
<accession>A0AA38REX1</accession>
<dbReference type="AlphaFoldDB" id="A0AA38REX1"/>
<feature type="compositionally biased region" description="Polar residues" evidence="1">
    <location>
        <begin position="137"/>
        <end position="148"/>
    </location>
</feature>
<dbReference type="EMBL" id="JANBVO010000038">
    <property type="protein sequence ID" value="KAJ9136690.1"/>
    <property type="molecule type" value="Genomic_DNA"/>
</dbReference>
<protein>
    <submittedName>
        <fullName evidence="2">Uncharacterized protein</fullName>
    </submittedName>
</protein>
<feature type="region of interest" description="Disordered" evidence="1">
    <location>
        <begin position="1"/>
        <end position="193"/>
    </location>
</feature>
<evidence type="ECO:0000256" key="1">
    <source>
        <dbReference type="SAM" id="MobiDB-lite"/>
    </source>
</evidence>
<name>A0AA38REX1_9PEZI</name>
<reference evidence="2" key="1">
    <citation type="submission" date="2022-07" db="EMBL/GenBank/DDBJ databases">
        <title>Fungi with potential for degradation of polypropylene.</title>
        <authorList>
            <person name="Gostincar C."/>
        </authorList>
    </citation>
    <scope>NUCLEOTIDE SEQUENCE</scope>
    <source>
        <strain evidence="2">EXF-13308</strain>
    </source>
</reference>
<keyword evidence="3" id="KW-1185">Reference proteome</keyword>
<evidence type="ECO:0000313" key="2">
    <source>
        <dbReference type="EMBL" id="KAJ9136690.1"/>
    </source>
</evidence>
<feature type="compositionally biased region" description="Basic and acidic residues" evidence="1">
    <location>
        <begin position="1"/>
        <end position="13"/>
    </location>
</feature>